<reference evidence="1 2" key="1">
    <citation type="submission" date="2020-08" db="EMBL/GenBank/DDBJ databases">
        <title>Genome public.</title>
        <authorList>
            <person name="Liu C."/>
            <person name="Sun Q."/>
        </authorList>
    </citation>
    <scope>NUCLEOTIDE SEQUENCE [LARGE SCALE GENOMIC DNA]</scope>
    <source>
        <strain evidence="1 2">BX1</strain>
    </source>
</reference>
<evidence type="ECO:0000313" key="2">
    <source>
        <dbReference type="Proteomes" id="UP000658131"/>
    </source>
</evidence>
<name>A0ABR7NGE2_9FIRM</name>
<comment type="caution">
    <text evidence="1">The sequence shown here is derived from an EMBL/GenBank/DDBJ whole genome shotgun (WGS) entry which is preliminary data.</text>
</comment>
<protein>
    <submittedName>
        <fullName evidence="1">Uncharacterized protein</fullName>
    </submittedName>
</protein>
<dbReference type="Proteomes" id="UP000658131">
    <property type="component" value="Unassembled WGS sequence"/>
</dbReference>
<proteinExistence type="predicted"/>
<sequence length="80" mass="9127">MGTHFRNFARPHLTVCWLKLLVGALVASGDRLTPTEPAGEKYPKPSDFSFTTYNTIQDDFAEVLKEIFQKLFFLSTTDKK</sequence>
<keyword evidence="2" id="KW-1185">Reference proteome</keyword>
<accession>A0ABR7NGE2</accession>
<dbReference type="RefSeq" id="WP_262398608.1">
    <property type="nucleotide sequence ID" value="NZ_JACRTB010000001.1"/>
</dbReference>
<gene>
    <name evidence="1" type="ORF">H8717_00625</name>
</gene>
<organism evidence="1 2">
    <name type="scientific">Yanshouia hominis</name>
    <dbReference type="NCBI Taxonomy" id="2763673"/>
    <lineage>
        <taxon>Bacteria</taxon>
        <taxon>Bacillati</taxon>
        <taxon>Bacillota</taxon>
        <taxon>Clostridia</taxon>
        <taxon>Eubacteriales</taxon>
        <taxon>Oscillospiraceae</taxon>
        <taxon>Yanshouia</taxon>
    </lineage>
</organism>
<evidence type="ECO:0000313" key="1">
    <source>
        <dbReference type="EMBL" id="MBC8574917.1"/>
    </source>
</evidence>
<dbReference type="EMBL" id="JACRTB010000001">
    <property type="protein sequence ID" value="MBC8574917.1"/>
    <property type="molecule type" value="Genomic_DNA"/>
</dbReference>